<feature type="binding site" evidence="4">
    <location>
        <position position="171"/>
    </location>
    <ligand>
        <name>Mg(2+)</name>
        <dbReference type="ChEBI" id="CHEBI:18420"/>
    </ligand>
</feature>
<proteinExistence type="inferred from homology"/>
<gene>
    <name evidence="6" type="ORF">BCF59_0160</name>
</gene>
<keyword evidence="4" id="KW-0460">Magnesium</keyword>
<dbReference type="RefSeq" id="WP_134110286.1">
    <property type="nucleotide sequence ID" value="NZ_SOCN01000001.1"/>
</dbReference>
<organism evidence="6 7">
    <name type="scientific">Mycoplasmopsis mustelae</name>
    <dbReference type="NCBI Taxonomy" id="171289"/>
    <lineage>
        <taxon>Bacteria</taxon>
        <taxon>Bacillati</taxon>
        <taxon>Mycoplasmatota</taxon>
        <taxon>Mycoplasmoidales</taxon>
        <taxon>Metamycoplasmataceae</taxon>
        <taxon>Mycoplasmopsis</taxon>
    </lineage>
</organism>
<feature type="site" description="Important for catalytic activity and assists the phosphoryl transfer reaction to Asp8 by balancing charge and orienting the reacting groups" evidence="5">
    <location>
        <position position="147"/>
    </location>
</feature>
<dbReference type="AlphaFoldDB" id="A0A4R7UCT8"/>
<comment type="similarity">
    <text evidence="1">Belongs to the HAD-like hydrolase superfamily. CbbY/CbbZ/Gph/YieH family.</text>
</comment>
<dbReference type="InterPro" id="IPR023198">
    <property type="entry name" value="PGP-like_dom2"/>
</dbReference>
<dbReference type="InterPro" id="IPR051806">
    <property type="entry name" value="HAD-like_SPP"/>
</dbReference>
<dbReference type="Proteomes" id="UP000295757">
    <property type="component" value="Unassembled WGS sequence"/>
</dbReference>
<evidence type="ECO:0000256" key="5">
    <source>
        <dbReference type="PIRSR" id="PIRSR610972-4"/>
    </source>
</evidence>
<keyword evidence="4" id="KW-0479">Metal-binding</keyword>
<dbReference type="InterPro" id="IPR036412">
    <property type="entry name" value="HAD-like_sf"/>
</dbReference>
<dbReference type="GO" id="GO:0005975">
    <property type="term" value="P:carbohydrate metabolic process"/>
    <property type="evidence" value="ECO:0007669"/>
    <property type="project" value="InterPro"/>
</dbReference>
<comment type="cofactor">
    <cofactor evidence="4">
        <name>Mg(2+)</name>
        <dbReference type="ChEBI" id="CHEBI:18420"/>
    </cofactor>
    <text evidence="4">Binds 2 magnesium ions per subunit.</text>
</comment>
<dbReference type="InterPro" id="IPR010976">
    <property type="entry name" value="B-phosphoglucomutase_hydrolase"/>
</dbReference>
<evidence type="ECO:0000256" key="3">
    <source>
        <dbReference type="PIRSR" id="PIRSR610972-2"/>
    </source>
</evidence>
<feature type="site" description="Important for catalytic activity and assists the phosphoryl transfer reaction to Asp8 by balancing charge and orienting the reacting groups" evidence="5">
    <location>
        <position position="116"/>
    </location>
</feature>
<feature type="binding site" evidence="3">
    <location>
        <begin position="43"/>
        <end position="48"/>
    </location>
    <ligand>
        <name>substrate</name>
    </ligand>
</feature>
<dbReference type="SUPFAM" id="SSF56784">
    <property type="entry name" value="HAD-like"/>
    <property type="match status" value="1"/>
</dbReference>
<feature type="binding site" evidence="3">
    <location>
        <begin position="116"/>
        <end position="120"/>
    </location>
    <ligand>
        <name>substrate</name>
    </ligand>
</feature>
<dbReference type="Gene3D" id="3.40.50.1000">
    <property type="entry name" value="HAD superfamily/HAD-like"/>
    <property type="match status" value="1"/>
</dbReference>
<feature type="binding site" evidence="4">
    <location>
        <position position="10"/>
    </location>
    <ligand>
        <name>Mg(2+)</name>
        <dbReference type="ChEBI" id="CHEBI:18420"/>
    </ligand>
</feature>
<dbReference type="GO" id="GO:0050308">
    <property type="term" value="F:sugar-phosphatase activity"/>
    <property type="evidence" value="ECO:0007669"/>
    <property type="project" value="TreeGrafter"/>
</dbReference>
<keyword evidence="7" id="KW-1185">Reference proteome</keyword>
<dbReference type="NCBIfam" id="TIGR01990">
    <property type="entry name" value="bPGM"/>
    <property type="match status" value="1"/>
</dbReference>
<feature type="active site" description="Proton donor/acceptor" evidence="2">
    <location>
        <position position="10"/>
    </location>
</feature>
<dbReference type="Gene3D" id="1.10.150.240">
    <property type="entry name" value="Putative phosphatase, domain 2"/>
    <property type="match status" value="1"/>
</dbReference>
<reference evidence="6 7" key="1">
    <citation type="submission" date="2019-03" db="EMBL/GenBank/DDBJ databases">
        <title>Genomic Encyclopedia of Archaeal and Bacterial Type Strains, Phase II (KMG-II): from individual species to whole genera.</title>
        <authorList>
            <person name="Goeker M."/>
        </authorList>
    </citation>
    <scope>NUCLEOTIDE SEQUENCE [LARGE SCALE GENOMIC DNA]</scope>
    <source>
        <strain evidence="6 7">ATCC 35214</strain>
    </source>
</reference>
<feature type="binding site" evidence="3">
    <location>
        <begin position="8"/>
        <end position="10"/>
    </location>
    <ligand>
        <name>substrate</name>
    </ligand>
</feature>
<comment type="caution">
    <text evidence="6">The sequence shown here is derived from an EMBL/GenBank/DDBJ whole genome shotgun (WGS) entry which is preliminary data.</text>
</comment>
<dbReference type="PANTHER" id="PTHR43481:SF4">
    <property type="entry name" value="GLYCEROL-1-PHOSPHATE PHOSPHOHYDROLASE 1-RELATED"/>
    <property type="match status" value="1"/>
</dbReference>
<feature type="binding site" evidence="3">
    <location>
        <position position="24"/>
    </location>
    <ligand>
        <name>substrate</name>
    </ligand>
</feature>
<dbReference type="GO" id="GO:0008801">
    <property type="term" value="F:beta-phosphoglucomutase activity"/>
    <property type="evidence" value="ECO:0007669"/>
    <property type="project" value="InterPro"/>
</dbReference>
<dbReference type="Pfam" id="PF00702">
    <property type="entry name" value="Hydrolase"/>
    <property type="match status" value="1"/>
</dbReference>
<dbReference type="SFLD" id="SFLDG01129">
    <property type="entry name" value="C1.5:_HAD__Beta-PGM__Phosphata"/>
    <property type="match status" value="1"/>
</dbReference>
<dbReference type="InterPro" id="IPR010972">
    <property type="entry name" value="Beta-PGM"/>
</dbReference>
<feature type="binding site" evidence="4">
    <location>
        <position position="8"/>
    </location>
    <ligand>
        <name>Mg(2+)</name>
        <dbReference type="ChEBI" id="CHEBI:18420"/>
    </ligand>
</feature>
<evidence type="ECO:0000313" key="7">
    <source>
        <dbReference type="Proteomes" id="UP000295757"/>
    </source>
</evidence>
<evidence type="ECO:0000313" key="6">
    <source>
        <dbReference type="EMBL" id="TDV24209.1"/>
    </source>
</evidence>
<dbReference type="GO" id="GO:0000287">
    <property type="term" value="F:magnesium ion binding"/>
    <property type="evidence" value="ECO:0007669"/>
    <property type="project" value="InterPro"/>
</dbReference>
<dbReference type="EMBL" id="SOCN01000001">
    <property type="protein sequence ID" value="TDV24209.1"/>
    <property type="molecule type" value="Genomic_DNA"/>
</dbReference>
<feature type="active site" description="Nucleophile" evidence="2">
    <location>
        <position position="8"/>
    </location>
</feature>
<accession>A0A4R7UCT8</accession>
<feature type="binding site" evidence="3">
    <location>
        <position position="147"/>
    </location>
    <ligand>
        <name>substrate</name>
    </ligand>
</feature>
<dbReference type="NCBIfam" id="TIGR02009">
    <property type="entry name" value="PGMB-YQAB-SF"/>
    <property type="match status" value="1"/>
</dbReference>
<sequence length="222" mass="24627">MIKGIIFDLDGVLTDTAVLHFQSWQQIVKELGINYTYLENEKLRGLPRLATLQAILKLKKPNLQLSNEQLIQLCDAKNELYQTFLATEINKDSLLPSIMEFLTAAKKKELKLAIASSSYNAPLILKKLGIFDLFDYIVNPADIKNGKPAPDIFIKAAEGIDLKTNECFAIEDAPSGLQAIKSAKMLAIAITHDSNEDFSSADLILNSTAELNLDNILEKFNA</sequence>
<dbReference type="InterPro" id="IPR006439">
    <property type="entry name" value="HAD-SF_hydro_IA"/>
</dbReference>
<protein>
    <submittedName>
        <fullName evidence="6">Beta-phosphoglucomutase</fullName>
    </submittedName>
</protein>
<dbReference type="PANTHER" id="PTHR43481">
    <property type="entry name" value="FRUCTOSE-1-PHOSPHATE PHOSPHATASE"/>
    <property type="match status" value="1"/>
</dbReference>
<dbReference type="NCBIfam" id="TIGR01509">
    <property type="entry name" value="HAD-SF-IA-v3"/>
    <property type="match status" value="1"/>
</dbReference>
<evidence type="ECO:0000256" key="4">
    <source>
        <dbReference type="PIRSR" id="PIRSR610972-3"/>
    </source>
</evidence>
<dbReference type="OrthoDB" id="9797743at2"/>
<dbReference type="CDD" id="cd02598">
    <property type="entry name" value="HAD_BPGM"/>
    <property type="match status" value="1"/>
</dbReference>
<feature type="binding site" evidence="3">
    <location>
        <position position="77"/>
    </location>
    <ligand>
        <name>substrate</name>
    </ligand>
</feature>
<evidence type="ECO:0000256" key="1">
    <source>
        <dbReference type="ARBA" id="ARBA00006171"/>
    </source>
</evidence>
<feature type="binding site" evidence="4">
    <location>
        <position position="172"/>
    </location>
    <ligand>
        <name>Mg(2+)</name>
        <dbReference type="ChEBI" id="CHEBI:18420"/>
    </ligand>
</feature>
<dbReference type="SFLD" id="SFLDG01135">
    <property type="entry name" value="C1.5.6:_HAD__Beta-PGM__Phospha"/>
    <property type="match status" value="1"/>
</dbReference>
<evidence type="ECO:0000256" key="2">
    <source>
        <dbReference type="PIRSR" id="PIRSR610972-1"/>
    </source>
</evidence>
<name>A0A4R7UCT8_9BACT</name>
<dbReference type="InterPro" id="IPR023214">
    <property type="entry name" value="HAD_sf"/>
</dbReference>
<dbReference type="SFLD" id="SFLDS00003">
    <property type="entry name" value="Haloacid_Dehalogenase"/>
    <property type="match status" value="1"/>
</dbReference>